<dbReference type="InterPro" id="IPR014722">
    <property type="entry name" value="Rib_uL2_dom2"/>
</dbReference>
<dbReference type="InterPro" id="IPR041993">
    <property type="entry name" value="GPKOW_KOW1"/>
</dbReference>
<keyword evidence="7" id="KW-1185">Reference proteome</keyword>
<keyword evidence="3" id="KW-0677">Repeat</keyword>
<dbReference type="GeneID" id="100367820"/>
<dbReference type="Gene3D" id="2.30.30.140">
    <property type="match status" value="1"/>
</dbReference>
<dbReference type="PANTHER" id="PTHR15818">
    <property type="entry name" value="G PATCH AND KOW-CONTAINING"/>
    <property type="match status" value="1"/>
</dbReference>
<dbReference type="Proteomes" id="UP000694865">
    <property type="component" value="Unplaced"/>
</dbReference>
<dbReference type="SMART" id="SM00739">
    <property type="entry name" value="KOW"/>
    <property type="match status" value="2"/>
</dbReference>
<reference evidence="8" key="1">
    <citation type="submission" date="2025-08" db="UniProtKB">
        <authorList>
            <consortium name="RefSeq"/>
        </authorList>
    </citation>
    <scope>IDENTIFICATION</scope>
    <source>
        <tissue evidence="8">Testes</tissue>
    </source>
</reference>
<evidence type="ECO:0000313" key="8">
    <source>
        <dbReference type="RefSeq" id="XP_002734070.1"/>
    </source>
</evidence>
<sequence>MADEQTECNQDPERRMVSFGFSKKKEKAHLEKVSIINEDGERRKEDTDFVLSLEHREVQSIKPAEKKVDLVIPLITKNRWKLQTSDSNNEQMSGGLDQNAAQEILEDIAKEKEDLIRRSKENSNLAIPLLMKNKIPEGFETDDKLDTSLRPNEASAADYDEVPIEEYGMAMLRGMGWKPGEAIGGRFKQIAKPVDAVLRPKGLGLGADKRQLDALSDKKKKKLKPGDKVEEEEPQGFARGVGVLVASGPHKNLYGKIEGVDEDNSRVLVKFAISNQTANISQYAVKIVDKKEYRKYSLDISRLSKAHQDRKDEERRKQDKDRSEDRDNSDGYRHKDRESDRHNRDRHRDSYDRQTDKYTHRDRRKEDEPDSKKKKYKDERYTTASSDLSDQVYWLRPDLRVRIIDKRYKKGRYYNSKVSVVDVVTHDMCSCRTEDGKLLEELKQDMLETLIPKSQPGYIMVVNGKYKGQLGTVIDKDKSNCIAHVELLIDRTKIRKLSYDSICEYIGNIQEEQDY</sequence>
<evidence type="ECO:0000256" key="1">
    <source>
        <dbReference type="ARBA" id="ARBA00004123"/>
    </source>
</evidence>
<feature type="compositionally biased region" description="Basic and acidic residues" evidence="5">
    <location>
        <begin position="306"/>
        <end position="381"/>
    </location>
</feature>
<dbReference type="PROSITE" id="PS50174">
    <property type="entry name" value="G_PATCH"/>
    <property type="match status" value="1"/>
</dbReference>
<protein>
    <submittedName>
        <fullName evidence="8">G patch domain and KOW motifs-containing protein-like</fullName>
    </submittedName>
</protein>
<dbReference type="PANTHER" id="PTHR15818:SF2">
    <property type="entry name" value="G-PATCH DOMAIN AND KOW MOTIFS-CONTAINING PROTEIN"/>
    <property type="match status" value="1"/>
</dbReference>
<dbReference type="CDD" id="cd13152">
    <property type="entry name" value="KOW_GPKOW_A"/>
    <property type="match status" value="1"/>
</dbReference>
<feature type="region of interest" description="Disordered" evidence="5">
    <location>
        <begin position="304"/>
        <end position="382"/>
    </location>
</feature>
<gene>
    <name evidence="8" type="primary">LOC100367820</name>
</gene>
<evidence type="ECO:0000256" key="5">
    <source>
        <dbReference type="SAM" id="MobiDB-lite"/>
    </source>
</evidence>
<dbReference type="Pfam" id="PF00467">
    <property type="entry name" value="KOW"/>
    <property type="match status" value="1"/>
</dbReference>
<accession>A0ABM0GNU2</accession>
<proteinExistence type="inferred from homology"/>
<keyword evidence="4" id="KW-0539">Nucleus</keyword>
<evidence type="ECO:0000313" key="7">
    <source>
        <dbReference type="Proteomes" id="UP000694865"/>
    </source>
</evidence>
<dbReference type="SUPFAM" id="SSF50104">
    <property type="entry name" value="Translation proteins SH3-like domain"/>
    <property type="match status" value="1"/>
</dbReference>
<evidence type="ECO:0000256" key="4">
    <source>
        <dbReference type="ARBA" id="ARBA00023242"/>
    </source>
</evidence>
<dbReference type="RefSeq" id="XP_002734070.1">
    <property type="nucleotide sequence ID" value="XM_002734024.2"/>
</dbReference>
<dbReference type="Pfam" id="PF12656">
    <property type="entry name" value="G-patch_2"/>
    <property type="match status" value="1"/>
</dbReference>
<name>A0ABM0GNU2_SACKO</name>
<comment type="similarity">
    <text evidence="2">Belongs to the MOS2 family.</text>
</comment>
<feature type="domain" description="G-patch" evidence="6">
    <location>
        <begin position="164"/>
        <end position="210"/>
    </location>
</feature>
<dbReference type="InterPro" id="IPR041994">
    <property type="entry name" value="GPKOW_KOW2"/>
</dbReference>
<dbReference type="CDD" id="cd13153">
    <property type="entry name" value="KOW_GPKOW_B"/>
    <property type="match status" value="1"/>
</dbReference>
<dbReference type="InterPro" id="IPR005824">
    <property type="entry name" value="KOW"/>
</dbReference>
<dbReference type="Pfam" id="PF25088">
    <property type="entry name" value="GPKOW_C"/>
    <property type="match status" value="1"/>
</dbReference>
<dbReference type="InterPro" id="IPR008991">
    <property type="entry name" value="Translation_prot_SH3-like_sf"/>
</dbReference>
<evidence type="ECO:0000256" key="3">
    <source>
        <dbReference type="ARBA" id="ARBA00022737"/>
    </source>
</evidence>
<organism evidence="7 8">
    <name type="scientific">Saccoglossus kowalevskii</name>
    <name type="common">Acorn worm</name>
    <dbReference type="NCBI Taxonomy" id="10224"/>
    <lineage>
        <taxon>Eukaryota</taxon>
        <taxon>Metazoa</taxon>
        <taxon>Hemichordata</taxon>
        <taxon>Enteropneusta</taxon>
        <taxon>Harrimaniidae</taxon>
        <taxon>Saccoglossus</taxon>
    </lineage>
</organism>
<evidence type="ECO:0000256" key="2">
    <source>
        <dbReference type="ARBA" id="ARBA00010966"/>
    </source>
</evidence>
<dbReference type="SMART" id="SM00443">
    <property type="entry name" value="G_patch"/>
    <property type="match status" value="1"/>
</dbReference>
<dbReference type="InterPro" id="IPR000467">
    <property type="entry name" value="G_patch_dom"/>
</dbReference>
<feature type="region of interest" description="Disordered" evidence="5">
    <location>
        <begin position="216"/>
        <end position="235"/>
    </location>
</feature>
<comment type="subcellular location">
    <subcellularLocation>
        <location evidence="1">Nucleus</location>
    </subcellularLocation>
</comment>
<dbReference type="InterPro" id="IPR045166">
    <property type="entry name" value="Spp2-like"/>
</dbReference>
<dbReference type="InterPro" id="IPR026822">
    <property type="entry name" value="Spp2/MOS2_G-patch"/>
</dbReference>
<evidence type="ECO:0000259" key="6">
    <source>
        <dbReference type="PROSITE" id="PS50174"/>
    </source>
</evidence>
<dbReference type="Gene3D" id="2.30.30.30">
    <property type="match status" value="1"/>
</dbReference>